<feature type="binding site" description="axial binding residue" evidence="11">
    <location>
        <position position="122"/>
    </location>
    <ligand>
        <name>heme b</name>
        <dbReference type="ChEBI" id="CHEBI:60344"/>
        <note>ligand shared with SDHC</note>
    </ligand>
    <ligandPart>
        <name>Fe</name>
        <dbReference type="ChEBI" id="CHEBI:18248"/>
    </ligandPart>
</feature>
<evidence type="ECO:0000313" key="13">
    <source>
        <dbReference type="EMBL" id="VDI01220.1"/>
    </source>
</evidence>
<comment type="subcellular location">
    <subcellularLocation>
        <location evidence="1 12">Mitochondrion inner membrane</location>
        <topology evidence="1 12">Multi-pass membrane protein</topology>
    </subcellularLocation>
</comment>
<dbReference type="GO" id="GO:0005743">
    <property type="term" value="C:mitochondrial inner membrane"/>
    <property type="evidence" value="ECO:0007669"/>
    <property type="project" value="UniProtKB-SubCell"/>
</dbReference>
<feature type="transmembrane region" description="Helical" evidence="12">
    <location>
        <begin position="144"/>
        <end position="162"/>
    </location>
</feature>
<dbReference type="Pfam" id="PF05328">
    <property type="entry name" value="CybS"/>
    <property type="match status" value="1"/>
</dbReference>
<evidence type="ECO:0000256" key="6">
    <source>
        <dbReference type="ARBA" id="ARBA00022946"/>
    </source>
</evidence>
<evidence type="ECO:0000256" key="3">
    <source>
        <dbReference type="ARBA" id="ARBA00022448"/>
    </source>
</evidence>
<comment type="caution">
    <text evidence="12">Lacks conserved residue(s) required for the propagation of feature annotation.</text>
</comment>
<dbReference type="Proteomes" id="UP000596742">
    <property type="component" value="Unassembled WGS sequence"/>
</dbReference>
<reference evidence="13" key="1">
    <citation type="submission" date="2018-11" db="EMBL/GenBank/DDBJ databases">
        <authorList>
            <person name="Alioto T."/>
            <person name="Alioto T."/>
        </authorList>
    </citation>
    <scope>NUCLEOTIDE SEQUENCE</scope>
</reference>
<name>A0A8B6C9B9_MYTGA</name>
<dbReference type="PANTHER" id="PTHR13337">
    <property type="entry name" value="SUCCINATE DEHYDROGENASE"/>
    <property type="match status" value="1"/>
</dbReference>
<evidence type="ECO:0000256" key="2">
    <source>
        <dbReference type="ARBA" id="ARBA00007294"/>
    </source>
</evidence>
<dbReference type="GO" id="GO:0006099">
    <property type="term" value="P:tricarboxylic acid cycle"/>
    <property type="evidence" value="ECO:0007669"/>
    <property type="project" value="UniProtKB-KW"/>
</dbReference>
<keyword evidence="4 12" id="KW-0812">Transmembrane</keyword>
<dbReference type="Gene3D" id="1.20.1300.10">
    <property type="entry name" value="Fumarate reductase/succinate dehydrogenase, transmembrane subunit"/>
    <property type="match status" value="1"/>
</dbReference>
<keyword evidence="8 12" id="KW-0496">Mitochondrion</keyword>
<dbReference type="AlphaFoldDB" id="A0A8B6C9B9"/>
<dbReference type="GO" id="GO:0020037">
    <property type="term" value="F:heme binding"/>
    <property type="evidence" value="ECO:0007669"/>
    <property type="project" value="TreeGrafter"/>
</dbReference>
<feature type="binding site" evidence="10">
    <location>
        <position position="134"/>
    </location>
    <ligand>
        <name>a ubiquinone</name>
        <dbReference type="ChEBI" id="CHEBI:16389"/>
        <note>ligand shared with IP/SDHB</note>
    </ligand>
</feature>
<keyword evidence="12" id="KW-0816">Tricarboxylic acid cycle</keyword>
<comment type="similarity">
    <text evidence="2 12">Belongs to the CybS family.</text>
</comment>
<evidence type="ECO:0000256" key="5">
    <source>
        <dbReference type="ARBA" id="ARBA00022792"/>
    </source>
</evidence>
<keyword evidence="6 12" id="KW-0809">Transit peptide</keyword>
<keyword evidence="9 12" id="KW-0472">Membrane</keyword>
<dbReference type="GO" id="GO:0048039">
    <property type="term" value="F:ubiquinone binding"/>
    <property type="evidence" value="ECO:0007669"/>
    <property type="project" value="TreeGrafter"/>
</dbReference>
<keyword evidence="11 12" id="KW-0479">Metal-binding</keyword>
<gene>
    <name evidence="13" type="ORF">MGAL_10B067815</name>
</gene>
<keyword evidence="7 12" id="KW-1133">Transmembrane helix</keyword>
<dbReference type="GO" id="GO:0046872">
    <property type="term" value="F:metal ion binding"/>
    <property type="evidence" value="ECO:0007669"/>
    <property type="project" value="UniProtKB-KW"/>
</dbReference>
<evidence type="ECO:0000256" key="7">
    <source>
        <dbReference type="ARBA" id="ARBA00022989"/>
    </source>
</evidence>
<dbReference type="EMBL" id="UYJE01001319">
    <property type="protein sequence ID" value="VDI01220.1"/>
    <property type="molecule type" value="Genomic_DNA"/>
</dbReference>
<evidence type="ECO:0000256" key="1">
    <source>
        <dbReference type="ARBA" id="ARBA00004448"/>
    </source>
</evidence>
<feature type="transmembrane region" description="Helical" evidence="12">
    <location>
        <begin position="88"/>
        <end position="107"/>
    </location>
</feature>
<evidence type="ECO:0000256" key="12">
    <source>
        <dbReference type="RuleBase" id="RU364031"/>
    </source>
</evidence>
<evidence type="ECO:0000256" key="4">
    <source>
        <dbReference type="ARBA" id="ARBA00022692"/>
    </source>
</evidence>
<keyword evidence="12" id="KW-0249">Electron transport</keyword>
<dbReference type="InterPro" id="IPR034804">
    <property type="entry name" value="SQR/QFR_C/D"/>
</dbReference>
<comment type="function">
    <text evidence="12">Membrane-anchoring subunit of succinate dehydrogenase (SDH) that is involved in complex II of the mitochondrial electron transport chain and is responsible for transferring electrons from succinate to ubiquinone (coenzyme Q).</text>
</comment>
<proteinExistence type="inferred from homology"/>
<dbReference type="GO" id="GO:0006121">
    <property type="term" value="P:mitochondrial electron transport, succinate to ubiquinone"/>
    <property type="evidence" value="ECO:0007669"/>
    <property type="project" value="TreeGrafter"/>
</dbReference>
<dbReference type="InterPro" id="IPR007992">
    <property type="entry name" value="CybS"/>
</dbReference>
<protein>
    <recommendedName>
        <fullName evidence="12">Succinate dehydrogenase [ubiquinone] cytochrome b small subunit</fullName>
    </recommendedName>
</protein>
<organism evidence="13 14">
    <name type="scientific">Mytilus galloprovincialis</name>
    <name type="common">Mediterranean mussel</name>
    <dbReference type="NCBI Taxonomy" id="29158"/>
    <lineage>
        <taxon>Eukaryota</taxon>
        <taxon>Metazoa</taxon>
        <taxon>Spiralia</taxon>
        <taxon>Lophotrochozoa</taxon>
        <taxon>Mollusca</taxon>
        <taxon>Bivalvia</taxon>
        <taxon>Autobranchia</taxon>
        <taxon>Pteriomorphia</taxon>
        <taxon>Mytilida</taxon>
        <taxon>Mytiloidea</taxon>
        <taxon>Mytilidae</taxon>
        <taxon>Mytilinae</taxon>
        <taxon>Mytilus</taxon>
    </lineage>
</organism>
<dbReference type="PANTHER" id="PTHR13337:SF2">
    <property type="entry name" value="SUCCINATE DEHYDROGENASE [UBIQUINONE] CYTOCHROME B SMALL SUBUNIT, MITOCHONDRIAL"/>
    <property type="match status" value="1"/>
</dbReference>
<evidence type="ECO:0000313" key="14">
    <source>
        <dbReference type="Proteomes" id="UP000596742"/>
    </source>
</evidence>
<comment type="caution">
    <text evidence="13">The sequence shown here is derived from an EMBL/GenBank/DDBJ whole genome shotgun (WGS) entry which is preliminary data.</text>
</comment>
<evidence type="ECO:0000256" key="9">
    <source>
        <dbReference type="ARBA" id="ARBA00023136"/>
    </source>
</evidence>
<sequence length="177" mass="20073">MRPLQTGKLISGCMLFQDTMVAGTARRLCLRPQIFKELSPSSISKNVTAKTIVLSPAMSHYFQARRGPFTPEEKQGKHMMMASTHWKIERIIAVSMLGIMPASIYFQGPFWDFMIASTVMLHGYWGVNGVLTDYLEKFIPFIHWFWYALAMAGIAGLLNFNYNDVGVTKAISLVWKL</sequence>
<keyword evidence="13" id="KW-0830">Ubiquinone</keyword>
<accession>A0A8B6C9B9</accession>
<evidence type="ECO:0000256" key="10">
    <source>
        <dbReference type="PIRSR" id="PIRSR607992-1"/>
    </source>
</evidence>
<keyword evidence="11" id="KW-0408">Iron</keyword>
<keyword evidence="3 12" id="KW-0813">Transport</keyword>
<keyword evidence="14" id="KW-1185">Reference proteome</keyword>
<evidence type="ECO:0000256" key="8">
    <source>
        <dbReference type="ARBA" id="ARBA00023128"/>
    </source>
</evidence>
<keyword evidence="12" id="KW-0349">Heme</keyword>
<dbReference type="OrthoDB" id="18577at2759"/>
<keyword evidence="5 12" id="KW-0999">Mitochondrion inner membrane</keyword>
<evidence type="ECO:0000256" key="11">
    <source>
        <dbReference type="PIRSR" id="PIRSR607992-2"/>
    </source>
</evidence>